<evidence type="ECO:0000256" key="8">
    <source>
        <dbReference type="HAMAP-Rule" id="MF_00181"/>
    </source>
</evidence>
<dbReference type="InterPro" id="IPR000819">
    <property type="entry name" value="Peptidase_M17_C"/>
</dbReference>
<feature type="binding site" evidence="8">
    <location>
        <position position="276"/>
    </location>
    <ligand>
        <name>Mn(2+)</name>
        <dbReference type="ChEBI" id="CHEBI:29035"/>
        <label>2</label>
    </ligand>
</feature>
<dbReference type="InterPro" id="IPR008283">
    <property type="entry name" value="Peptidase_M17_N"/>
</dbReference>
<dbReference type="Gene3D" id="3.40.220.10">
    <property type="entry name" value="Leucine Aminopeptidase, subunit E, domain 1"/>
    <property type="match status" value="1"/>
</dbReference>
<comment type="cofactor">
    <cofactor evidence="8">
        <name>Mn(2+)</name>
        <dbReference type="ChEBI" id="CHEBI:29035"/>
    </cofactor>
    <text evidence="8">Binds 2 manganese ions per subunit.</text>
</comment>
<dbReference type="PANTHER" id="PTHR11963:SF23">
    <property type="entry name" value="CYTOSOL AMINOPEPTIDASE"/>
    <property type="match status" value="1"/>
</dbReference>
<evidence type="ECO:0000256" key="3">
    <source>
        <dbReference type="ARBA" id="ARBA00009528"/>
    </source>
</evidence>
<evidence type="ECO:0000256" key="7">
    <source>
        <dbReference type="ARBA" id="ARBA00023211"/>
    </source>
</evidence>
<dbReference type="PANTHER" id="PTHR11963">
    <property type="entry name" value="LEUCINE AMINOPEPTIDASE-RELATED"/>
    <property type="match status" value="1"/>
</dbReference>
<evidence type="ECO:0000259" key="9">
    <source>
        <dbReference type="PROSITE" id="PS00631"/>
    </source>
</evidence>
<dbReference type="InterPro" id="IPR023042">
    <property type="entry name" value="Peptidase_M17_leu_NH2_pept"/>
</dbReference>
<name>M4V7I7_9BACT</name>
<comment type="similarity">
    <text evidence="3 8">Belongs to the peptidase M17 family.</text>
</comment>
<keyword evidence="7 8" id="KW-0464">Manganese</keyword>
<comment type="function">
    <text evidence="8">Presumably involved in the processing and regular turnover of intracellular proteins. Catalyzes the removal of unsubstituted N-terminal amino acids from various peptides.</text>
</comment>
<feature type="domain" description="Cytosol aminopeptidase" evidence="9">
    <location>
        <begin position="351"/>
        <end position="358"/>
    </location>
</feature>
<evidence type="ECO:0000256" key="5">
    <source>
        <dbReference type="ARBA" id="ARBA00022670"/>
    </source>
</evidence>
<evidence type="ECO:0000313" key="11">
    <source>
        <dbReference type="Proteomes" id="UP000012040"/>
    </source>
</evidence>
<dbReference type="CDD" id="cd00433">
    <property type="entry name" value="Peptidase_M17"/>
    <property type="match status" value="1"/>
</dbReference>
<feature type="binding site" evidence="8">
    <location>
        <position position="271"/>
    </location>
    <ligand>
        <name>Mn(2+)</name>
        <dbReference type="ChEBI" id="CHEBI:29035"/>
        <label>2</label>
    </ligand>
</feature>
<dbReference type="EMBL" id="CP003537">
    <property type="protein sequence ID" value="AGH94400.1"/>
    <property type="molecule type" value="Genomic_DNA"/>
</dbReference>
<keyword evidence="8" id="KW-0479">Metal-binding</keyword>
<dbReference type="GO" id="GO:0030145">
    <property type="term" value="F:manganese ion binding"/>
    <property type="evidence" value="ECO:0007669"/>
    <property type="project" value="UniProtKB-UniRule"/>
</dbReference>
<accession>M4V7I7</accession>
<feature type="binding site" evidence="8">
    <location>
        <position position="353"/>
    </location>
    <ligand>
        <name>Mn(2+)</name>
        <dbReference type="ChEBI" id="CHEBI:29035"/>
        <label>1</label>
    </ligand>
</feature>
<dbReference type="EC" id="3.4.11.1" evidence="8"/>
<dbReference type="GO" id="GO:0006508">
    <property type="term" value="P:proteolysis"/>
    <property type="evidence" value="ECO:0007669"/>
    <property type="project" value="UniProtKB-KW"/>
</dbReference>
<dbReference type="GO" id="GO:0070006">
    <property type="term" value="F:metalloaminopeptidase activity"/>
    <property type="evidence" value="ECO:0007669"/>
    <property type="project" value="InterPro"/>
</dbReference>
<dbReference type="NCBIfam" id="NF002074">
    <property type="entry name" value="PRK00913.1-4"/>
    <property type="match status" value="1"/>
</dbReference>
<organism evidence="10 11">
    <name type="scientific">Pseudobdellovibrio exovorus JSS</name>
    <dbReference type="NCBI Taxonomy" id="1184267"/>
    <lineage>
        <taxon>Bacteria</taxon>
        <taxon>Pseudomonadati</taxon>
        <taxon>Bdellovibrionota</taxon>
        <taxon>Bdellovibrionia</taxon>
        <taxon>Bdellovibrionales</taxon>
        <taxon>Pseudobdellovibrionaceae</taxon>
        <taxon>Pseudobdellovibrio</taxon>
    </lineage>
</organism>
<dbReference type="STRING" id="1184267.A11Q_180"/>
<proteinExistence type="inferred from homology"/>
<comment type="catalytic activity">
    <reaction evidence="1 8">
        <text>Release of an N-terminal amino acid, Xaa-|-Yaa-, in which Xaa is preferably Leu, but may be other amino acids including Pro although not Arg or Lys, and Yaa may be Pro. Amino acid amides and methyl esters are also readily hydrolyzed, but rates on arylamides are exceedingly low.</text>
        <dbReference type="EC" id="3.4.11.1"/>
    </reaction>
</comment>
<dbReference type="Pfam" id="PF00883">
    <property type="entry name" value="Peptidase_M17"/>
    <property type="match status" value="1"/>
</dbReference>
<dbReference type="HAMAP" id="MF_00181">
    <property type="entry name" value="Cytosol_peptidase_M17"/>
    <property type="match status" value="1"/>
</dbReference>
<dbReference type="AlphaFoldDB" id="M4V7I7"/>
<evidence type="ECO:0000256" key="6">
    <source>
        <dbReference type="ARBA" id="ARBA00022801"/>
    </source>
</evidence>
<dbReference type="KEGG" id="bex:A11Q_180"/>
<feature type="binding site" evidence="8">
    <location>
        <position position="355"/>
    </location>
    <ligand>
        <name>Mn(2+)</name>
        <dbReference type="ChEBI" id="CHEBI:29035"/>
        <label>1</label>
    </ligand>
</feature>
<evidence type="ECO:0000313" key="10">
    <source>
        <dbReference type="EMBL" id="AGH94400.1"/>
    </source>
</evidence>
<dbReference type="HOGENOM" id="CLU_013734_2_2_7"/>
<dbReference type="SUPFAM" id="SSF52949">
    <property type="entry name" value="Macro domain-like"/>
    <property type="match status" value="1"/>
</dbReference>
<dbReference type="NCBIfam" id="NF002083">
    <property type="entry name" value="PRK00913.3-5"/>
    <property type="match status" value="1"/>
</dbReference>
<feature type="binding site" evidence="8">
    <location>
        <position position="355"/>
    </location>
    <ligand>
        <name>Mn(2+)</name>
        <dbReference type="ChEBI" id="CHEBI:29035"/>
        <label>2</label>
    </ligand>
</feature>
<protein>
    <recommendedName>
        <fullName evidence="8">Probable cytosol aminopeptidase</fullName>
        <ecNumber evidence="8">3.4.11.1</ecNumber>
    </recommendedName>
    <alternativeName>
        <fullName evidence="8">Leucine aminopeptidase</fullName>
        <shortName evidence="8">LAP</shortName>
        <ecNumber evidence="8">3.4.11.10</ecNumber>
    </alternativeName>
    <alternativeName>
        <fullName evidence="8">Leucyl aminopeptidase</fullName>
    </alternativeName>
</protein>
<evidence type="ECO:0000256" key="1">
    <source>
        <dbReference type="ARBA" id="ARBA00000135"/>
    </source>
</evidence>
<reference evidence="10 11" key="1">
    <citation type="journal article" date="2013" name="ISME J.">
        <title>By their genes ye shall know them: genomic signatures of predatory bacteria.</title>
        <authorList>
            <person name="Pasternak Z."/>
            <person name="Pietrokovski S."/>
            <person name="Rotem O."/>
            <person name="Gophna U."/>
            <person name="Lurie-Weinberger M.N."/>
            <person name="Jurkevitch E."/>
        </authorList>
    </citation>
    <scope>NUCLEOTIDE SEQUENCE [LARGE SCALE GENOMIC DNA]</scope>
    <source>
        <strain evidence="10 11">JSS</strain>
    </source>
</reference>
<evidence type="ECO:0000256" key="4">
    <source>
        <dbReference type="ARBA" id="ARBA00022438"/>
    </source>
</evidence>
<dbReference type="PROSITE" id="PS00631">
    <property type="entry name" value="CYTOSOL_AP"/>
    <property type="match status" value="1"/>
</dbReference>
<sequence>MSQAPNAIQIHLHSKEINSLSGQTLVVFSKANTDKNKPAKITHAETAKALQTTLEEKLVSGAAGEVLAFREARFLGYRNVIAIGLGTDSKLTHEIVRQAGAGLCKEIKSLKSTEVFVHIDGLTSSKKELADYVQAFVEGLQLAAYAFDELKSGDKKAVTAEIHLVSAAAKDKAVQNAFRQGTVLAACTNFAKRLGDMPGNFMTPTILAEETIKAAKGTGLKVTAWDKKRIEKEKMGGLLGVARGSDEEPRFIVMEYNGAAKSRKPIAFVGKGLTFDTGGISLKPGAKMEEMKYDMGGGAAVIGTMLAIAQLKLKINAIAFVPATENMPSGRATKPGDVHTARNGKTFEVNNTDAEGRLILSDALCYASEQKPAAIIDAATLTGAMVVALGNVHTGYFTRNSGLKGKVEKAADVSGELVWNMPLTDAHVKDMKGTFADLSNISSAAGAGSATAAAFLEQFVDSEIPWAHFDIAGTAWACGNRLNYCSPKGATGVMVRTFVEIAKQF</sequence>
<keyword evidence="4 8" id="KW-0031">Aminopeptidase</keyword>
<gene>
    <name evidence="8" type="primary">pepA</name>
    <name evidence="10" type="ORF">A11Q_180</name>
</gene>
<keyword evidence="8" id="KW-0963">Cytoplasm</keyword>
<evidence type="ECO:0000256" key="2">
    <source>
        <dbReference type="ARBA" id="ARBA00000967"/>
    </source>
</evidence>
<comment type="subcellular location">
    <subcellularLocation>
        <location evidence="8">Cytoplasm</location>
    </subcellularLocation>
</comment>
<dbReference type="PRINTS" id="PR00481">
    <property type="entry name" value="LAMNOPPTDASE"/>
</dbReference>
<dbReference type="eggNOG" id="COG0260">
    <property type="taxonomic scope" value="Bacteria"/>
</dbReference>
<feature type="binding site" evidence="8">
    <location>
        <position position="294"/>
    </location>
    <ligand>
        <name>Mn(2+)</name>
        <dbReference type="ChEBI" id="CHEBI:29035"/>
        <label>2</label>
    </ligand>
</feature>
<dbReference type="InterPro" id="IPR011356">
    <property type="entry name" value="Leucine_aapep/pepB"/>
</dbReference>
<keyword evidence="11" id="KW-1185">Reference proteome</keyword>
<dbReference type="Pfam" id="PF02789">
    <property type="entry name" value="Peptidase_M17_N"/>
    <property type="match status" value="1"/>
</dbReference>
<feature type="active site" evidence="8">
    <location>
        <position position="283"/>
    </location>
</feature>
<keyword evidence="6 8" id="KW-0378">Hydrolase</keyword>
<dbReference type="Gene3D" id="3.40.630.10">
    <property type="entry name" value="Zn peptidases"/>
    <property type="match status" value="1"/>
</dbReference>
<dbReference type="Proteomes" id="UP000012040">
    <property type="component" value="Chromosome"/>
</dbReference>
<dbReference type="GO" id="GO:0005737">
    <property type="term" value="C:cytoplasm"/>
    <property type="evidence" value="ECO:0007669"/>
    <property type="project" value="UniProtKB-SubCell"/>
</dbReference>
<feature type="active site" evidence="8">
    <location>
        <position position="357"/>
    </location>
</feature>
<keyword evidence="5 8" id="KW-0645">Protease</keyword>
<dbReference type="EC" id="3.4.11.10" evidence="8"/>
<dbReference type="SUPFAM" id="SSF53187">
    <property type="entry name" value="Zn-dependent exopeptidases"/>
    <property type="match status" value="1"/>
</dbReference>
<comment type="catalytic activity">
    <reaction evidence="2 8">
        <text>Release of an N-terminal amino acid, preferentially leucine, but not glutamic or aspartic acids.</text>
        <dbReference type="EC" id="3.4.11.10"/>
    </reaction>
</comment>
<dbReference type="InterPro" id="IPR043472">
    <property type="entry name" value="Macro_dom-like"/>
</dbReference>
<dbReference type="NCBIfam" id="NF002073">
    <property type="entry name" value="PRK00913.1-2"/>
    <property type="match status" value="1"/>
</dbReference>
<feature type="binding site" evidence="8">
    <location>
        <position position="276"/>
    </location>
    <ligand>
        <name>Mn(2+)</name>
        <dbReference type="ChEBI" id="CHEBI:29035"/>
        <label>1</label>
    </ligand>
</feature>
<dbReference type="PATRIC" id="fig|1184267.3.peg.183"/>